<accession>A0A0F5K4M8</accession>
<evidence type="ECO:0000313" key="3">
    <source>
        <dbReference type="Proteomes" id="UP000033618"/>
    </source>
</evidence>
<dbReference type="EMBL" id="LAQU01000002">
    <property type="protein sequence ID" value="KKB64905.1"/>
    <property type="molecule type" value="Genomic_DNA"/>
</dbReference>
<evidence type="ECO:0000256" key="1">
    <source>
        <dbReference type="SAM" id="MobiDB-lite"/>
    </source>
</evidence>
<keyword evidence="3" id="KW-1185">Reference proteome</keyword>
<dbReference type="Proteomes" id="UP000033618">
    <property type="component" value="Unassembled WGS sequence"/>
</dbReference>
<feature type="region of interest" description="Disordered" evidence="1">
    <location>
        <begin position="102"/>
        <end position="125"/>
    </location>
</feature>
<proteinExistence type="predicted"/>
<evidence type="ECO:0008006" key="4">
    <source>
        <dbReference type="Google" id="ProtNLM"/>
    </source>
</evidence>
<dbReference type="STRING" id="28092.WM40_02595"/>
<organism evidence="2 3">
    <name type="scientific">Robbsia andropogonis</name>
    <dbReference type="NCBI Taxonomy" id="28092"/>
    <lineage>
        <taxon>Bacteria</taxon>
        <taxon>Pseudomonadati</taxon>
        <taxon>Pseudomonadota</taxon>
        <taxon>Betaproteobacteria</taxon>
        <taxon>Burkholderiales</taxon>
        <taxon>Burkholderiaceae</taxon>
        <taxon>Robbsia</taxon>
    </lineage>
</organism>
<sequence>MHVPPRAAPGGPPLARLLADLQARPVHAPLSASAQTLSDQLSQWLDWTDAIGLSSALSSPMGAPARADAAARPGGAHPDIAMAAQVRRALIDTITGDSAFAPRRTAAATASDRRTAPGGGHQIGAGNAIHARVGASPGAMPPSSSAFISDVALEETFFRQRCLALQQSMETRITHLRAHLRQALAAGSVDGARLAAVDAVLEHALSRKERALLASVPDILGRYFSRLHANAHDGADGMPDDATPEHHNPQRAPRTWVDVFRDTMRGVMLAELALRFEPIDGLTAALHAHTFLAE</sequence>
<evidence type="ECO:0000313" key="2">
    <source>
        <dbReference type="EMBL" id="KKB64905.1"/>
    </source>
</evidence>
<comment type="caution">
    <text evidence="2">The sequence shown here is derived from an EMBL/GenBank/DDBJ whole genome shotgun (WGS) entry which is preliminary data.</text>
</comment>
<dbReference type="OrthoDB" id="5949373at2"/>
<dbReference type="InterPro" id="IPR021783">
    <property type="entry name" value="DUF3348"/>
</dbReference>
<dbReference type="PATRIC" id="fig|28092.6.peg.606"/>
<name>A0A0F5K4M8_9BURK</name>
<reference evidence="2 3" key="1">
    <citation type="submission" date="2015-03" db="EMBL/GenBank/DDBJ databases">
        <title>Draft Genome Sequence of Burkholderia andropogonis type strain ICMP2807, isolated from Sorghum bicolor.</title>
        <authorList>
            <person name="Lopes-Santos L."/>
            <person name="Castro D.B."/>
            <person name="Ottoboni L.M."/>
            <person name="Park D."/>
            <person name="Weirc B.S."/>
            <person name="Destefano S.A."/>
        </authorList>
    </citation>
    <scope>NUCLEOTIDE SEQUENCE [LARGE SCALE GENOMIC DNA]</scope>
    <source>
        <strain evidence="2 3">ICMP2807</strain>
    </source>
</reference>
<dbReference type="Pfam" id="PF11828">
    <property type="entry name" value="DUF3348"/>
    <property type="match status" value="2"/>
</dbReference>
<dbReference type="AlphaFoldDB" id="A0A0F5K4M8"/>
<gene>
    <name evidence="2" type="ORF">WM40_02595</name>
</gene>
<protein>
    <recommendedName>
        <fullName evidence="4">DUF3348 domain-containing protein</fullName>
    </recommendedName>
</protein>
<dbReference type="RefSeq" id="WP_024904874.1">
    <property type="nucleotide sequence ID" value="NZ_CADFGU010000004.1"/>
</dbReference>